<sequence length="221" mass="25312">MSQFYCIFDENIVNFNNSAHLRQFRENVDGDRLPMFPDGRAVIVVNNRNFEVISEATGEIYYVCNDFDDAIRRAKYADKNAEIVVLKDGEYFTVDAYKKAIAPVVFRLYFYDGKYGFIAAIDCVKRGKAGKVRLCESVDEIQDSINSENVDDYVVVASRLPDGLTVENWTSDGNFERVKKAVEKEKSKREQKDKKQTEKVKNGNFDVMTLYNIDGKAVNDD</sequence>
<keyword evidence="3" id="KW-1185">Reference proteome</keyword>
<gene>
    <name evidence="2" type="ORF">OE105_04605</name>
</gene>
<proteinExistence type="predicted"/>
<reference evidence="2" key="1">
    <citation type="submission" date="2022-09" db="EMBL/GenBank/DDBJ databases">
        <title>Complete Genomes of Fervidibacillus albus and Fervidibacillus halotolerans isolated from tidal flat sediments.</title>
        <authorList>
            <person name="Kwon K.K."/>
            <person name="Yang S.-H."/>
            <person name="Park M.J."/>
            <person name="Oh H.-M."/>
        </authorList>
    </citation>
    <scope>NUCLEOTIDE SEQUENCE</scope>
    <source>
        <strain evidence="2">MEBiC13594</strain>
    </source>
</reference>
<dbReference type="EMBL" id="CP106877">
    <property type="protein sequence ID" value="WAA13399.1"/>
    <property type="molecule type" value="Genomic_DNA"/>
</dbReference>
<protein>
    <submittedName>
        <fullName evidence="2">Uncharacterized protein</fullName>
    </submittedName>
</protein>
<dbReference type="KEGG" id="fhl:OE105_04605"/>
<dbReference type="Proteomes" id="UP001164726">
    <property type="component" value="Chromosome"/>
</dbReference>
<organism evidence="2 3">
    <name type="scientific">Fervidibacillus halotolerans</name>
    <dbReference type="NCBI Taxonomy" id="2980027"/>
    <lineage>
        <taxon>Bacteria</taxon>
        <taxon>Bacillati</taxon>
        <taxon>Bacillota</taxon>
        <taxon>Bacilli</taxon>
        <taxon>Bacillales</taxon>
        <taxon>Bacillaceae</taxon>
        <taxon>Fervidibacillus</taxon>
    </lineage>
</organism>
<feature type="region of interest" description="Disordered" evidence="1">
    <location>
        <begin position="181"/>
        <end position="201"/>
    </location>
</feature>
<evidence type="ECO:0000256" key="1">
    <source>
        <dbReference type="SAM" id="MobiDB-lite"/>
    </source>
</evidence>
<evidence type="ECO:0000313" key="3">
    <source>
        <dbReference type="Proteomes" id="UP001164726"/>
    </source>
</evidence>
<evidence type="ECO:0000313" key="2">
    <source>
        <dbReference type="EMBL" id="WAA13399.1"/>
    </source>
</evidence>
<dbReference type="RefSeq" id="WP_275421564.1">
    <property type="nucleotide sequence ID" value="NZ_CP106877.1"/>
</dbReference>
<name>A0A9E8M1A3_9BACI</name>
<dbReference type="AlphaFoldDB" id="A0A9E8M1A3"/>
<accession>A0A9E8M1A3</accession>